<protein>
    <submittedName>
        <fullName evidence="1">Unannotated protein</fullName>
    </submittedName>
</protein>
<gene>
    <name evidence="1" type="ORF">UFOPK1561_00498</name>
</gene>
<proteinExistence type="predicted"/>
<name>A0A6J6CRW5_9ZZZZ</name>
<sequence>MSFSLIITNEFNSGLGQVISVFSDVEAWGIQEQPRFLSAKNNKVTLIFSDSTRALISAEQIEDVVRVTIHHELIQVQDVLDQRKLYWSSLLEEFHRRLDIN</sequence>
<accession>A0A6J6CRW5</accession>
<reference evidence="1" key="1">
    <citation type="submission" date="2020-05" db="EMBL/GenBank/DDBJ databases">
        <authorList>
            <person name="Chiriac C."/>
            <person name="Salcher M."/>
            <person name="Ghai R."/>
            <person name="Kavagutti S V."/>
        </authorList>
    </citation>
    <scope>NUCLEOTIDE SEQUENCE</scope>
</reference>
<organism evidence="1">
    <name type="scientific">freshwater metagenome</name>
    <dbReference type="NCBI Taxonomy" id="449393"/>
    <lineage>
        <taxon>unclassified sequences</taxon>
        <taxon>metagenomes</taxon>
        <taxon>ecological metagenomes</taxon>
    </lineage>
</organism>
<evidence type="ECO:0000313" key="1">
    <source>
        <dbReference type="EMBL" id="CAB4554201.1"/>
    </source>
</evidence>
<dbReference type="AlphaFoldDB" id="A0A6J6CRW5"/>
<dbReference type="EMBL" id="CAEZSZ010000045">
    <property type="protein sequence ID" value="CAB4554201.1"/>
    <property type="molecule type" value="Genomic_DNA"/>
</dbReference>